<protein>
    <submittedName>
        <fullName evidence="2">Uncharacterized protein</fullName>
    </submittedName>
</protein>
<dbReference type="GO" id="GO:0006915">
    <property type="term" value="P:apoptotic process"/>
    <property type="evidence" value="ECO:0007669"/>
    <property type="project" value="InterPro"/>
</dbReference>
<evidence type="ECO:0000256" key="1">
    <source>
        <dbReference type="SAM" id="MobiDB-lite"/>
    </source>
</evidence>
<feature type="region of interest" description="Disordered" evidence="1">
    <location>
        <begin position="1"/>
        <end position="58"/>
    </location>
</feature>
<dbReference type="GO" id="GO:0005737">
    <property type="term" value="C:cytoplasm"/>
    <property type="evidence" value="ECO:0007669"/>
    <property type="project" value="TreeGrafter"/>
</dbReference>
<feature type="compositionally biased region" description="Polar residues" evidence="1">
    <location>
        <begin position="301"/>
        <end position="338"/>
    </location>
</feature>
<dbReference type="Proteomes" id="UP000694405">
    <property type="component" value="Chromosome 5"/>
</dbReference>
<reference evidence="2" key="1">
    <citation type="submission" date="2020-03" db="EMBL/GenBank/DDBJ databases">
        <title>Melopsittacus undulatus (budgerigar) genome, bMelUnd1, maternal haplotype with Z.</title>
        <authorList>
            <person name="Gedman G."/>
            <person name="Mountcastle J."/>
            <person name="Haase B."/>
            <person name="Formenti G."/>
            <person name="Wright T."/>
            <person name="Apodaca J."/>
            <person name="Pelan S."/>
            <person name="Chow W."/>
            <person name="Rhie A."/>
            <person name="Howe K."/>
            <person name="Fedrigo O."/>
            <person name="Jarvis E.D."/>
        </authorList>
    </citation>
    <scope>NUCLEOTIDE SEQUENCE [LARGE SCALE GENOMIC DNA]</scope>
</reference>
<evidence type="ECO:0000313" key="2">
    <source>
        <dbReference type="Ensembl" id="ENSMUNP00000031259.1"/>
    </source>
</evidence>
<feature type="region of interest" description="Disordered" evidence="1">
    <location>
        <begin position="139"/>
        <end position="192"/>
    </location>
</feature>
<reference evidence="2" key="3">
    <citation type="submission" date="2025-09" db="UniProtKB">
        <authorList>
            <consortium name="Ensembl"/>
        </authorList>
    </citation>
    <scope>IDENTIFICATION</scope>
</reference>
<keyword evidence="3" id="KW-1185">Reference proteome</keyword>
<name>A0A8V5H6F6_MELUD</name>
<feature type="compositionally biased region" description="Polar residues" evidence="1">
    <location>
        <begin position="362"/>
        <end position="372"/>
    </location>
</feature>
<organism evidence="2 3">
    <name type="scientific">Melopsittacus undulatus</name>
    <name type="common">Budgerigar</name>
    <name type="synonym">Psittacus undulatus</name>
    <dbReference type="NCBI Taxonomy" id="13146"/>
    <lineage>
        <taxon>Eukaryota</taxon>
        <taxon>Metazoa</taxon>
        <taxon>Chordata</taxon>
        <taxon>Craniata</taxon>
        <taxon>Vertebrata</taxon>
        <taxon>Euteleostomi</taxon>
        <taxon>Archelosauria</taxon>
        <taxon>Archosauria</taxon>
        <taxon>Dinosauria</taxon>
        <taxon>Saurischia</taxon>
        <taxon>Theropoda</taxon>
        <taxon>Coelurosauria</taxon>
        <taxon>Aves</taxon>
        <taxon>Neognathae</taxon>
        <taxon>Neoaves</taxon>
        <taxon>Telluraves</taxon>
        <taxon>Australaves</taxon>
        <taxon>Psittaciformes</taxon>
        <taxon>Psittaculidae</taxon>
        <taxon>Melopsittacus</taxon>
    </lineage>
</organism>
<gene>
    <name evidence="2" type="primary">LOC101873620</name>
</gene>
<reference evidence="2" key="2">
    <citation type="submission" date="2025-08" db="UniProtKB">
        <authorList>
            <consortium name="Ensembl"/>
        </authorList>
    </citation>
    <scope>IDENTIFICATION</scope>
</reference>
<dbReference type="PANTHER" id="PTHR15093:SF1">
    <property type="entry name" value="PRKC APOPTOSIS WT1 REGULATOR PROTEIN"/>
    <property type="match status" value="1"/>
</dbReference>
<dbReference type="PANTHER" id="PTHR15093">
    <property type="entry name" value="PROSTATE APOPTOSIS RESPONSE PROTEIN PAR-4"/>
    <property type="match status" value="1"/>
</dbReference>
<evidence type="ECO:0000313" key="3">
    <source>
        <dbReference type="Proteomes" id="UP000694405"/>
    </source>
</evidence>
<feature type="compositionally biased region" description="Basic and acidic residues" evidence="1">
    <location>
        <begin position="349"/>
        <end position="361"/>
    </location>
</feature>
<dbReference type="Ensembl" id="ENSMUNT00000035541.1">
    <property type="protein sequence ID" value="ENSMUNP00000031259.1"/>
    <property type="gene ID" value="ENSMUNG00000019718.1"/>
</dbReference>
<dbReference type="InterPro" id="IPR026117">
    <property type="entry name" value="Par-4"/>
</dbReference>
<dbReference type="GO" id="GO:0043065">
    <property type="term" value="P:positive regulation of apoptotic process"/>
    <property type="evidence" value="ECO:0007669"/>
    <property type="project" value="TreeGrafter"/>
</dbReference>
<sequence>MGKGEGARGASGTRRSFRDGGRRCRSPGAASAGERPSRGPAGREVSAGRSAPLRPARSTVPGRVFVLLRVCLSAPVSLSPARPAGTSPLRAAAKPPQGERQQRCCSWWGALAIQPAGNMATGGYRSSGGSTTDFLEEWKAKREKMRAKQAPPAPGSVAGGEARPAGAAATSELNNNLPPGGPAAPPAGGAVNCVGLSSAALARAAPNKEPPPALAGVRGAEPAPKPPPAAAPGSPEGEEKLAAKGKSSGPSARKGKGQIEKRKLREKRRSTGVVNIPAAESLDEYEDDEAGQKERKKEDAITQQNTIQNESSSADTPGSYLLQDSSRMVSSRYKSTANAPEDDAPNRYSRTDRATYSRYSRDANSSGSSIPNNALEKRIEELERELAKERQENARLVKMTQDKDELIGKLKEEIDLLNRDLDDIEDENEQLKQENKTLLKVVGQLTRK</sequence>
<feature type="compositionally biased region" description="Basic and acidic residues" evidence="1">
    <location>
        <begin position="290"/>
        <end position="300"/>
    </location>
</feature>
<feature type="region of interest" description="Disordered" evidence="1">
    <location>
        <begin position="204"/>
        <end position="375"/>
    </location>
</feature>
<proteinExistence type="predicted"/>
<accession>A0A8V5H6F6</accession>
<dbReference type="AlphaFoldDB" id="A0A8V5H6F6"/>
<feature type="compositionally biased region" description="Low complexity" evidence="1">
    <location>
        <begin position="159"/>
        <end position="169"/>
    </location>
</feature>
<feature type="region of interest" description="Disordered" evidence="1">
    <location>
        <begin position="77"/>
        <end position="100"/>
    </location>
</feature>